<keyword evidence="5 6" id="KW-0408">Iron</keyword>
<dbReference type="InterPro" id="IPR050597">
    <property type="entry name" value="Cytochrome_c_Oxidase_Subunit"/>
</dbReference>
<reference evidence="8 9" key="1">
    <citation type="submission" date="2019-08" db="EMBL/GenBank/DDBJ databases">
        <title>Pelomicrobium methylotrophicum gen. nov., sp. nov. a moderately thermophilic, facultatively anaerobic, lithoautotrophic and methylotrophic bacterium isolated from a terrestrial mud volcano.</title>
        <authorList>
            <person name="Slobodkina G.B."/>
            <person name="Merkel A.Y."/>
            <person name="Slobodkin A.I."/>
        </authorList>
    </citation>
    <scope>NUCLEOTIDE SEQUENCE [LARGE SCALE GENOMIC DNA]</scope>
    <source>
        <strain evidence="8 9">SM250</strain>
    </source>
</reference>
<dbReference type="InParanoid" id="A0A5C7EU99"/>
<evidence type="ECO:0000256" key="1">
    <source>
        <dbReference type="ARBA" id="ARBA00022448"/>
    </source>
</evidence>
<dbReference type="PANTHER" id="PTHR33751:SF9">
    <property type="entry name" value="CYTOCHROME C4"/>
    <property type="match status" value="1"/>
</dbReference>
<dbReference type="Gene3D" id="1.10.760.10">
    <property type="entry name" value="Cytochrome c-like domain"/>
    <property type="match status" value="1"/>
</dbReference>
<dbReference type="RefSeq" id="WP_147799493.1">
    <property type="nucleotide sequence ID" value="NZ_VPFL01000007.1"/>
</dbReference>
<dbReference type="PROSITE" id="PS51007">
    <property type="entry name" value="CYTC"/>
    <property type="match status" value="1"/>
</dbReference>
<keyword evidence="4" id="KW-0249">Electron transport</keyword>
<evidence type="ECO:0000256" key="2">
    <source>
        <dbReference type="ARBA" id="ARBA00022617"/>
    </source>
</evidence>
<dbReference type="SUPFAM" id="SSF46626">
    <property type="entry name" value="Cytochrome c"/>
    <property type="match status" value="1"/>
</dbReference>
<keyword evidence="3 6" id="KW-0479">Metal-binding</keyword>
<evidence type="ECO:0000313" key="9">
    <source>
        <dbReference type="Proteomes" id="UP000321201"/>
    </source>
</evidence>
<name>A0A5C7EU99_9PROT</name>
<dbReference type="GO" id="GO:0009055">
    <property type="term" value="F:electron transfer activity"/>
    <property type="evidence" value="ECO:0007669"/>
    <property type="project" value="InterPro"/>
</dbReference>
<protein>
    <submittedName>
        <fullName evidence="8">C-type cytochrome</fullName>
    </submittedName>
</protein>
<dbReference type="GO" id="GO:0020037">
    <property type="term" value="F:heme binding"/>
    <property type="evidence" value="ECO:0007669"/>
    <property type="project" value="InterPro"/>
</dbReference>
<evidence type="ECO:0000259" key="7">
    <source>
        <dbReference type="PROSITE" id="PS51007"/>
    </source>
</evidence>
<accession>A0A5C7EU99</accession>
<dbReference type="OrthoDB" id="9796421at2"/>
<keyword evidence="9" id="KW-1185">Reference proteome</keyword>
<dbReference type="Pfam" id="PF00034">
    <property type="entry name" value="Cytochrom_C"/>
    <property type="match status" value="1"/>
</dbReference>
<evidence type="ECO:0000256" key="5">
    <source>
        <dbReference type="ARBA" id="ARBA00023004"/>
    </source>
</evidence>
<dbReference type="PANTHER" id="PTHR33751">
    <property type="entry name" value="CBB3-TYPE CYTOCHROME C OXIDASE SUBUNIT FIXP"/>
    <property type="match status" value="1"/>
</dbReference>
<dbReference type="EMBL" id="VPFL01000007">
    <property type="protein sequence ID" value="TXF12294.1"/>
    <property type="molecule type" value="Genomic_DNA"/>
</dbReference>
<sequence length="100" mass="9922">MAGVTLLACAGAAGAAGNADAGKEKSAMCAGCHEIAGYRTAYPSVYTVPKLGGQSADYIVAALEAYKSGARKHPSMTAIAASLSAQDMADLAAYYSGAAK</sequence>
<evidence type="ECO:0000256" key="3">
    <source>
        <dbReference type="ARBA" id="ARBA00022723"/>
    </source>
</evidence>
<proteinExistence type="predicted"/>
<gene>
    <name evidence="8" type="ORF">FR698_06650</name>
</gene>
<comment type="caution">
    <text evidence="8">The sequence shown here is derived from an EMBL/GenBank/DDBJ whole genome shotgun (WGS) entry which is preliminary data.</text>
</comment>
<dbReference type="InterPro" id="IPR009056">
    <property type="entry name" value="Cyt_c-like_dom"/>
</dbReference>
<feature type="domain" description="Cytochrome c" evidence="7">
    <location>
        <begin position="17"/>
        <end position="99"/>
    </location>
</feature>
<keyword evidence="2 6" id="KW-0349">Heme</keyword>
<dbReference type="GO" id="GO:0046872">
    <property type="term" value="F:metal ion binding"/>
    <property type="evidence" value="ECO:0007669"/>
    <property type="project" value="UniProtKB-KW"/>
</dbReference>
<evidence type="ECO:0000256" key="4">
    <source>
        <dbReference type="ARBA" id="ARBA00022982"/>
    </source>
</evidence>
<dbReference type="Proteomes" id="UP000321201">
    <property type="component" value="Unassembled WGS sequence"/>
</dbReference>
<evidence type="ECO:0000256" key="6">
    <source>
        <dbReference type="PROSITE-ProRule" id="PRU00433"/>
    </source>
</evidence>
<dbReference type="AlphaFoldDB" id="A0A5C7EU99"/>
<evidence type="ECO:0000313" key="8">
    <source>
        <dbReference type="EMBL" id="TXF12294.1"/>
    </source>
</evidence>
<dbReference type="InterPro" id="IPR036909">
    <property type="entry name" value="Cyt_c-like_dom_sf"/>
</dbReference>
<keyword evidence="1" id="KW-0813">Transport</keyword>
<organism evidence="8 9">
    <name type="scientific">Pelomicrobium methylotrophicum</name>
    <dbReference type="NCBI Taxonomy" id="2602750"/>
    <lineage>
        <taxon>Bacteria</taxon>
        <taxon>Pseudomonadati</taxon>
        <taxon>Pseudomonadota</taxon>
        <taxon>Hydrogenophilia</taxon>
        <taxon>Hydrogenophilia incertae sedis</taxon>
        <taxon>Pelomicrobium</taxon>
    </lineage>
</organism>